<dbReference type="InterPro" id="IPR025575">
    <property type="entry name" value="DpnD/PcfM_C"/>
</dbReference>
<dbReference type="EMBL" id="NFKP01000054">
    <property type="protein sequence ID" value="OUP64234.1"/>
    <property type="molecule type" value="Genomic_DNA"/>
</dbReference>
<sequence>MNEYIVTIRETRERKIKVSANSWAEATSPVSDRWDNGEIVLGTDDFTKVEFLAEVVE</sequence>
<proteinExistence type="predicted"/>
<gene>
    <name evidence="2" type="ORF">B5F11_20250</name>
</gene>
<name>A0A1Y4M5Y8_9FIRM</name>
<dbReference type="Proteomes" id="UP000196386">
    <property type="component" value="Unassembled WGS sequence"/>
</dbReference>
<protein>
    <recommendedName>
        <fullName evidence="1">DpnD/PcfM-like C-terminal domain-containing protein</fullName>
    </recommendedName>
</protein>
<feature type="domain" description="DpnD/PcfM-like C-terminal" evidence="1">
    <location>
        <begin position="4"/>
        <end position="48"/>
    </location>
</feature>
<dbReference type="Pfam" id="PF14207">
    <property type="entry name" value="DpnD-PcfM"/>
    <property type="match status" value="1"/>
</dbReference>
<reference evidence="3" key="1">
    <citation type="submission" date="2017-04" db="EMBL/GenBank/DDBJ databases">
        <title>Function of individual gut microbiota members based on whole genome sequencing of pure cultures obtained from chicken caecum.</title>
        <authorList>
            <person name="Medvecky M."/>
            <person name="Cejkova D."/>
            <person name="Polansky O."/>
            <person name="Karasova D."/>
            <person name="Kubasova T."/>
            <person name="Cizek A."/>
            <person name="Rychlik I."/>
        </authorList>
    </citation>
    <scope>NUCLEOTIDE SEQUENCE [LARGE SCALE GENOMIC DNA]</scope>
    <source>
        <strain evidence="3">An175</strain>
    </source>
</reference>
<organism evidence="2 3">
    <name type="scientific">Anaerotruncus colihominis</name>
    <dbReference type="NCBI Taxonomy" id="169435"/>
    <lineage>
        <taxon>Bacteria</taxon>
        <taxon>Bacillati</taxon>
        <taxon>Bacillota</taxon>
        <taxon>Clostridia</taxon>
        <taxon>Eubacteriales</taxon>
        <taxon>Oscillospiraceae</taxon>
        <taxon>Anaerotruncus</taxon>
    </lineage>
</organism>
<evidence type="ECO:0000259" key="1">
    <source>
        <dbReference type="Pfam" id="PF14207"/>
    </source>
</evidence>
<dbReference type="AlphaFoldDB" id="A0A1Y4M5Y8"/>
<evidence type="ECO:0000313" key="3">
    <source>
        <dbReference type="Proteomes" id="UP000196386"/>
    </source>
</evidence>
<accession>A0A1Y4M5Y8</accession>
<comment type="caution">
    <text evidence="2">The sequence shown here is derived from an EMBL/GenBank/DDBJ whole genome shotgun (WGS) entry which is preliminary data.</text>
</comment>
<evidence type="ECO:0000313" key="2">
    <source>
        <dbReference type="EMBL" id="OUP64234.1"/>
    </source>
</evidence>
<dbReference type="RefSeq" id="WP_006875766.1">
    <property type="nucleotide sequence ID" value="NZ_CP102255.1"/>
</dbReference>